<evidence type="ECO:0000313" key="6">
    <source>
        <dbReference type="EMBL" id="HIU54437.1"/>
    </source>
</evidence>
<evidence type="ECO:0000259" key="5">
    <source>
        <dbReference type="SMART" id="SM00363"/>
    </source>
</evidence>
<gene>
    <name evidence="6" type="ORF">IAB03_01365</name>
</gene>
<dbReference type="EMBL" id="DVNA01000034">
    <property type="protein sequence ID" value="HIU54437.1"/>
    <property type="molecule type" value="Genomic_DNA"/>
</dbReference>
<dbReference type="InterPro" id="IPR002942">
    <property type="entry name" value="S4_RNA-bd"/>
</dbReference>
<dbReference type="PANTHER" id="PTHR47683">
    <property type="entry name" value="PSEUDOURIDINE SYNTHASE FAMILY PROTEIN-RELATED"/>
    <property type="match status" value="1"/>
</dbReference>
<dbReference type="InterPro" id="IPR036986">
    <property type="entry name" value="S4_RNA-bd_sf"/>
</dbReference>
<sequence length="123" mass="14112">MAGEIRLNKYISDTGFCSRREADQLIADERVTVNGLCARMGMKVLLTDKVRIDGETLKYHSVREELALAREEKKKLKRRPKPEDTPATSRPVAARQRRGAWKIGLPDRMSPEAPRPEKNKKKR</sequence>
<protein>
    <recommendedName>
        <fullName evidence="5">RNA-binding S4 domain-containing protein</fullName>
    </recommendedName>
</protein>
<organism evidence="6 7">
    <name type="scientific">Candidatus Gallibacteroides avistercoris</name>
    <dbReference type="NCBI Taxonomy" id="2840833"/>
    <lineage>
        <taxon>Bacteria</taxon>
        <taxon>Pseudomonadati</taxon>
        <taxon>Bacteroidota</taxon>
        <taxon>Bacteroidia</taxon>
        <taxon>Bacteroidales</taxon>
        <taxon>Bacteroidaceae</taxon>
        <taxon>Bacteroidaceae incertae sedis</taxon>
        <taxon>Candidatus Gallibacteroides</taxon>
    </lineage>
</organism>
<dbReference type="GO" id="GO:0120159">
    <property type="term" value="F:rRNA pseudouridine synthase activity"/>
    <property type="evidence" value="ECO:0007669"/>
    <property type="project" value="UniProtKB-ARBA"/>
</dbReference>
<dbReference type="FunFam" id="3.10.290.10:FF:000003">
    <property type="entry name" value="Pseudouridine synthase"/>
    <property type="match status" value="1"/>
</dbReference>
<evidence type="ECO:0000256" key="3">
    <source>
        <dbReference type="PROSITE-ProRule" id="PRU00182"/>
    </source>
</evidence>
<accession>A0A9D1M6E1</accession>
<dbReference type="Pfam" id="PF01479">
    <property type="entry name" value="S4"/>
    <property type="match status" value="1"/>
</dbReference>
<evidence type="ECO:0000256" key="1">
    <source>
        <dbReference type="ARBA" id="ARBA00008348"/>
    </source>
</evidence>
<evidence type="ECO:0000313" key="7">
    <source>
        <dbReference type="Proteomes" id="UP000824112"/>
    </source>
</evidence>
<dbReference type="CDD" id="cd00165">
    <property type="entry name" value="S4"/>
    <property type="match status" value="1"/>
</dbReference>
<dbReference type="GO" id="GO:0000455">
    <property type="term" value="P:enzyme-directed rRNA pseudouridine synthesis"/>
    <property type="evidence" value="ECO:0007669"/>
    <property type="project" value="UniProtKB-ARBA"/>
</dbReference>
<reference evidence="6" key="2">
    <citation type="journal article" date="2021" name="PeerJ">
        <title>Extensive microbial diversity within the chicken gut microbiome revealed by metagenomics and culture.</title>
        <authorList>
            <person name="Gilroy R."/>
            <person name="Ravi A."/>
            <person name="Getino M."/>
            <person name="Pursley I."/>
            <person name="Horton D.L."/>
            <person name="Alikhan N.F."/>
            <person name="Baker D."/>
            <person name="Gharbi K."/>
            <person name="Hall N."/>
            <person name="Watson M."/>
            <person name="Adriaenssens E.M."/>
            <person name="Foster-Nyarko E."/>
            <person name="Jarju S."/>
            <person name="Secka A."/>
            <person name="Antonio M."/>
            <person name="Oren A."/>
            <person name="Chaudhuri R.R."/>
            <person name="La Ragione R."/>
            <person name="Hildebrand F."/>
            <person name="Pallen M.J."/>
        </authorList>
    </citation>
    <scope>NUCLEOTIDE SEQUENCE</scope>
    <source>
        <strain evidence="6">CHK158-818</strain>
    </source>
</reference>
<comment type="caution">
    <text evidence="6">The sequence shown here is derived from an EMBL/GenBank/DDBJ whole genome shotgun (WGS) entry which is preliminary data.</text>
</comment>
<feature type="domain" description="RNA-binding S4" evidence="5">
    <location>
        <begin position="5"/>
        <end position="67"/>
    </location>
</feature>
<dbReference type="GO" id="GO:0003723">
    <property type="term" value="F:RNA binding"/>
    <property type="evidence" value="ECO:0007669"/>
    <property type="project" value="UniProtKB-KW"/>
</dbReference>
<keyword evidence="2" id="KW-0413">Isomerase</keyword>
<name>A0A9D1M6E1_9BACT</name>
<evidence type="ECO:0000256" key="4">
    <source>
        <dbReference type="SAM" id="MobiDB-lite"/>
    </source>
</evidence>
<keyword evidence="3" id="KW-0694">RNA-binding</keyword>
<dbReference type="AlphaFoldDB" id="A0A9D1M6E1"/>
<comment type="similarity">
    <text evidence="1">Belongs to the pseudouridine synthase RsuA family.</text>
</comment>
<dbReference type="PANTHER" id="PTHR47683:SF2">
    <property type="entry name" value="RNA-BINDING S4 DOMAIN-CONTAINING PROTEIN"/>
    <property type="match status" value="1"/>
</dbReference>
<dbReference type="InterPro" id="IPR050343">
    <property type="entry name" value="RsuA_PseudoU_synthase"/>
</dbReference>
<dbReference type="Gene3D" id="3.10.290.10">
    <property type="entry name" value="RNA-binding S4 domain"/>
    <property type="match status" value="1"/>
</dbReference>
<proteinExistence type="inferred from homology"/>
<dbReference type="SUPFAM" id="SSF55174">
    <property type="entry name" value="Alpha-L RNA-binding motif"/>
    <property type="match status" value="1"/>
</dbReference>
<dbReference type="PROSITE" id="PS50889">
    <property type="entry name" value="S4"/>
    <property type="match status" value="1"/>
</dbReference>
<reference evidence="6" key="1">
    <citation type="submission" date="2020-10" db="EMBL/GenBank/DDBJ databases">
        <authorList>
            <person name="Gilroy R."/>
        </authorList>
    </citation>
    <scope>NUCLEOTIDE SEQUENCE</scope>
    <source>
        <strain evidence="6">CHK158-818</strain>
    </source>
</reference>
<dbReference type="SMART" id="SM00363">
    <property type="entry name" value="S4"/>
    <property type="match status" value="1"/>
</dbReference>
<evidence type="ECO:0000256" key="2">
    <source>
        <dbReference type="ARBA" id="ARBA00023235"/>
    </source>
</evidence>
<dbReference type="Proteomes" id="UP000824112">
    <property type="component" value="Unassembled WGS sequence"/>
</dbReference>
<feature type="region of interest" description="Disordered" evidence="4">
    <location>
        <begin position="71"/>
        <end position="123"/>
    </location>
</feature>